<keyword evidence="7" id="KW-0443">Lipid metabolism</keyword>
<protein>
    <submittedName>
        <fullName evidence="10">Iron-containing alcohol dehydrogenase</fullName>
    </submittedName>
</protein>
<evidence type="ECO:0000256" key="2">
    <source>
        <dbReference type="ARBA" id="ARBA00022516"/>
    </source>
</evidence>
<dbReference type="OrthoDB" id="8842430at2"/>
<keyword evidence="11" id="KW-1185">Reference proteome</keyword>
<dbReference type="GO" id="GO:0016614">
    <property type="term" value="F:oxidoreductase activity, acting on CH-OH group of donors"/>
    <property type="evidence" value="ECO:0007669"/>
    <property type="project" value="InterPro"/>
</dbReference>
<accession>A0A418WEA1</accession>
<dbReference type="Pfam" id="PF13685">
    <property type="entry name" value="Fe-ADH_2"/>
    <property type="match status" value="1"/>
</dbReference>
<dbReference type="PANTHER" id="PTHR43616">
    <property type="entry name" value="GLYCEROL DEHYDROGENASE"/>
    <property type="match status" value="1"/>
</dbReference>
<dbReference type="AlphaFoldDB" id="A0A418WEA1"/>
<dbReference type="Proteomes" id="UP000284605">
    <property type="component" value="Unassembled WGS sequence"/>
</dbReference>
<dbReference type="InterPro" id="IPR032837">
    <property type="entry name" value="G1PDH"/>
</dbReference>
<proteinExistence type="predicted"/>
<dbReference type="PANTHER" id="PTHR43616:SF5">
    <property type="entry name" value="GLYCEROL DEHYDROGENASE 1"/>
    <property type="match status" value="1"/>
</dbReference>
<name>A0A418WEA1_9PROT</name>
<keyword evidence="3" id="KW-0479">Metal-binding</keyword>
<keyword evidence="8" id="KW-0594">Phospholipid biosynthesis</keyword>
<comment type="caution">
    <text evidence="10">The sequence shown here is derived from an EMBL/GenBank/DDBJ whole genome shotgun (WGS) entry which is preliminary data.</text>
</comment>
<evidence type="ECO:0000256" key="6">
    <source>
        <dbReference type="ARBA" id="ARBA00023027"/>
    </source>
</evidence>
<keyword evidence="5" id="KW-0560">Oxidoreductase</keyword>
<dbReference type="InterPro" id="IPR016205">
    <property type="entry name" value="Glycerol_DH"/>
</dbReference>
<dbReference type="Gene3D" id="3.40.50.1970">
    <property type="match status" value="1"/>
</dbReference>
<keyword evidence="9" id="KW-1208">Phospholipid metabolism</keyword>
<evidence type="ECO:0000256" key="7">
    <source>
        <dbReference type="ARBA" id="ARBA00023098"/>
    </source>
</evidence>
<evidence type="ECO:0000256" key="4">
    <source>
        <dbReference type="ARBA" id="ARBA00022857"/>
    </source>
</evidence>
<sequence>MTLSVLDRLLDGRLSDPDGPGTLSVSTRQVLIASGLGVYAASLLERAGMPRDLCLVSDANCWAAMGQKVAGRLEAAGYTLRPVIFDAPPHADEAAVARVEAGAAGAAGLIAVGGGTVSDLAKHVAHHSARPYAVFGTALSMNGYGSANAAITVHGHKKSLPSTAPVAIFLDLDVLAAAPPRLARAGLGDSVCRATAQFDWLLSHLLLDRPYRQAPFALLAQDEPPLFDKAAGIGAGDRAALAALARTLVLSGFGMVIAGSSNPASQGEHLISHYIDMLGDPAWGESLHGEHIAVTTLTIAGLQERLLAGDAPVLRPSTETRADFIHRYGEALGASCWAEYQGKQVDAAKAQALNARLGSDWPEIRARLAAVARPRAEIDRALQAAGAPRVPSAIHVPDAFYARAVHDARDIRDRYTILDIARDSGLLQGAGDGR</sequence>
<dbReference type="GO" id="GO:0008654">
    <property type="term" value="P:phospholipid biosynthetic process"/>
    <property type="evidence" value="ECO:0007669"/>
    <property type="project" value="UniProtKB-KW"/>
</dbReference>
<evidence type="ECO:0000256" key="9">
    <source>
        <dbReference type="ARBA" id="ARBA00023264"/>
    </source>
</evidence>
<evidence type="ECO:0000256" key="8">
    <source>
        <dbReference type="ARBA" id="ARBA00023209"/>
    </source>
</evidence>
<keyword evidence="1" id="KW-0963">Cytoplasm</keyword>
<evidence type="ECO:0000256" key="3">
    <source>
        <dbReference type="ARBA" id="ARBA00022723"/>
    </source>
</evidence>
<dbReference type="SUPFAM" id="SSF56796">
    <property type="entry name" value="Dehydroquinate synthase-like"/>
    <property type="match status" value="1"/>
</dbReference>
<evidence type="ECO:0000313" key="11">
    <source>
        <dbReference type="Proteomes" id="UP000284605"/>
    </source>
</evidence>
<gene>
    <name evidence="10" type="ORF">D3874_16140</name>
</gene>
<keyword evidence="4" id="KW-0521">NADP</keyword>
<keyword evidence="6" id="KW-0520">NAD</keyword>
<reference evidence="10 11" key="1">
    <citation type="submission" date="2018-09" db="EMBL/GenBank/DDBJ databases">
        <authorList>
            <person name="Zhu H."/>
        </authorList>
    </citation>
    <scope>NUCLEOTIDE SEQUENCE [LARGE SCALE GENOMIC DNA]</scope>
    <source>
        <strain evidence="10 11">K1W22B-8</strain>
    </source>
</reference>
<dbReference type="GO" id="GO:0046872">
    <property type="term" value="F:metal ion binding"/>
    <property type="evidence" value="ECO:0007669"/>
    <property type="project" value="UniProtKB-KW"/>
</dbReference>
<keyword evidence="2" id="KW-0444">Lipid biosynthesis</keyword>
<evidence type="ECO:0000256" key="1">
    <source>
        <dbReference type="ARBA" id="ARBA00022490"/>
    </source>
</evidence>
<dbReference type="EMBL" id="QYUK01000011">
    <property type="protein sequence ID" value="RJF88355.1"/>
    <property type="molecule type" value="Genomic_DNA"/>
</dbReference>
<organism evidence="10 11">
    <name type="scientific">Oleomonas cavernae</name>
    <dbReference type="NCBI Taxonomy" id="2320859"/>
    <lineage>
        <taxon>Bacteria</taxon>
        <taxon>Pseudomonadati</taxon>
        <taxon>Pseudomonadota</taxon>
        <taxon>Alphaproteobacteria</taxon>
        <taxon>Acetobacterales</taxon>
        <taxon>Acetobacteraceae</taxon>
        <taxon>Oleomonas</taxon>
    </lineage>
</organism>
<dbReference type="RefSeq" id="WP_119778991.1">
    <property type="nucleotide sequence ID" value="NZ_QYUK01000011.1"/>
</dbReference>
<evidence type="ECO:0000313" key="10">
    <source>
        <dbReference type="EMBL" id="RJF88355.1"/>
    </source>
</evidence>
<evidence type="ECO:0000256" key="5">
    <source>
        <dbReference type="ARBA" id="ARBA00023002"/>
    </source>
</evidence>
<dbReference type="Gene3D" id="1.20.1090.10">
    <property type="entry name" value="Dehydroquinate synthase-like - alpha domain"/>
    <property type="match status" value="1"/>
</dbReference>